<accession>A0A317ZGV7</accession>
<gene>
    <name evidence="1" type="ORF">DDZ13_06530</name>
</gene>
<dbReference type="EMBL" id="QHJQ01000003">
    <property type="protein sequence ID" value="PXA04816.1"/>
    <property type="molecule type" value="Genomic_DNA"/>
</dbReference>
<keyword evidence="2" id="KW-1185">Reference proteome</keyword>
<comment type="caution">
    <text evidence="1">The sequence shown here is derived from an EMBL/GenBank/DDBJ whole genome shotgun (WGS) entry which is preliminary data.</text>
</comment>
<dbReference type="InParanoid" id="A0A317ZGV7"/>
<organism evidence="1 2">
    <name type="scientific">Coraliomargarita sinensis</name>
    <dbReference type="NCBI Taxonomy" id="2174842"/>
    <lineage>
        <taxon>Bacteria</taxon>
        <taxon>Pseudomonadati</taxon>
        <taxon>Verrucomicrobiota</taxon>
        <taxon>Opitutia</taxon>
        <taxon>Puniceicoccales</taxon>
        <taxon>Coraliomargaritaceae</taxon>
        <taxon>Coraliomargarita</taxon>
    </lineage>
</organism>
<dbReference type="Proteomes" id="UP000247099">
    <property type="component" value="Unassembled WGS sequence"/>
</dbReference>
<protein>
    <submittedName>
        <fullName evidence="1">Uncharacterized protein</fullName>
    </submittedName>
</protein>
<dbReference type="RefSeq" id="WP_110130622.1">
    <property type="nucleotide sequence ID" value="NZ_QHJQ01000003.1"/>
</dbReference>
<proteinExistence type="predicted"/>
<name>A0A317ZGV7_9BACT</name>
<dbReference type="AlphaFoldDB" id="A0A317ZGV7"/>
<sequence>MRAPTRPIRDEALAGQFARKCFGKFGMARKKNVRIPSCPKRSFTVYEIGTCSQIGEFVMKGDSSHDFAEAFDRAGFPMDARDPLFIRDDFNYCRKLAEAEQAEQVEMAL</sequence>
<evidence type="ECO:0000313" key="2">
    <source>
        <dbReference type="Proteomes" id="UP000247099"/>
    </source>
</evidence>
<evidence type="ECO:0000313" key="1">
    <source>
        <dbReference type="EMBL" id="PXA04816.1"/>
    </source>
</evidence>
<reference evidence="1 2" key="1">
    <citation type="submission" date="2018-05" db="EMBL/GenBank/DDBJ databases">
        <title>Coraliomargarita sinensis sp. nov., isolated from a marine solar saltern.</title>
        <authorList>
            <person name="Zhou L.Y."/>
        </authorList>
    </citation>
    <scope>NUCLEOTIDE SEQUENCE [LARGE SCALE GENOMIC DNA]</scope>
    <source>
        <strain evidence="1 2">WN38</strain>
    </source>
</reference>